<dbReference type="Proteomes" id="UP000002969">
    <property type="component" value="Unassembled WGS sequence"/>
</dbReference>
<accession>A0ABN0AKG9</accession>
<evidence type="ECO:0000313" key="1">
    <source>
        <dbReference type="EMBL" id="EFK33539.1"/>
    </source>
</evidence>
<name>A0ABN0AKG9_CHRGE</name>
<gene>
    <name evidence="1" type="ORF">HMPREF0204_12607</name>
</gene>
<comment type="caution">
    <text evidence="1">The sequence shown here is derived from an EMBL/GenBank/DDBJ whole genome shotgun (WGS) entry which is preliminary data.</text>
</comment>
<protein>
    <submittedName>
        <fullName evidence="1">Uncharacterized protein</fullName>
    </submittedName>
</protein>
<proteinExistence type="predicted"/>
<organism evidence="1 2">
    <name type="scientific">Chryseobacterium gleum ATCC 35910</name>
    <dbReference type="NCBI Taxonomy" id="525257"/>
    <lineage>
        <taxon>Bacteria</taxon>
        <taxon>Pseudomonadati</taxon>
        <taxon>Bacteroidota</taxon>
        <taxon>Flavobacteriia</taxon>
        <taxon>Flavobacteriales</taxon>
        <taxon>Weeksellaceae</taxon>
        <taxon>Chryseobacterium group</taxon>
        <taxon>Chryseobacterium</taxon>
    </lineage>
</organism>
<reference evidence="1" key="1">
    <citation type="submission" date="2010-06" db="EMBL/GenBank/DDBJ databases">
        <authorList>
            <person name="Muzny D."/>
            <person name="Qin X."/>
            <person name="Buhay C."/>
            <person name="Dugan-Rocha S."/>
            <person name="Ding Y."/>
            <person name="Chen G."/>
            <person name="Hawes A."/>
            <person name="Holder M."/>
            <person name="Jhangiani S."/>
            <person name="Johnson A."/>
            <person name="Khan Z."/>
            <person name="Li Z."/>
            <person name="Liu W."/>
            <person name="Liu X."/>
            <person name="Perez L."/>
            <person name="Shen H."/>
            <person name="Wang Q."/>
            <person name="Watt J."/>
            <person name="Xi L."/>
            <person name="Xin Y."/>
            <person name="Zhou J."/>
            <person name="Deng J."/>
            <person name="Jiang H."/>
            <person name="Liu Y."/>
            <person name="Qu J."/>
            <person name="Song X.-Z."/>
            <person name="Zhang L."/>
            <person name="Villasana D."/>
            <person name="Johnson A."/>
            <person name="Liu J."/>
            <person name="Liyanage D."/>
            <person name="Lorensuhewa L."/>
            <person name="Robinson T."/>
            <person name="Song A."/>
            <person name="Song B.-B."/>
            <person name="Dinh H."/>
            <person name="Thornton R."/>
            <person name="Coyle M."/>
            <person name="Francisco L."/>
            <person name="Jackson L."/>
            <person name="Javaid M."/>
            <person name="Korchina V."/>
            <person name="Kovar C."/>
            <person name="Mata R."/>
            <person name="Mathew T."/>
            <person name="Ngo R."/>
            <person name="Nguyen L."/>
            <person name="Nguyen N."/>
            <person name="Okwuonu G."/>
            <person name="Ongeri F."/>
            <person name="Pham C."/>
            <person name="Simmons D."/>
            <person name="Wilczek-Boney K."/>
            <person name="Hale W."/>
            <person name="Jakkamsetti A."/>
            <person name="Pham P."/>
            <person name="Ruth R."/>
            <person name="San Lucas F."/>
            <person name="Warren J."/>
            <person name="Zhang J."/>
            <person name="Zhao Z."/>
            <person name="Zhou C."/>
            <person name="Zhu D."/>
            <person name="Lee S."/>
            <person name="Bess C."/>
            <person name="Blankenburg K."/>
            <person name="Forbes L."/>
            <person name="Fu Q."/>
            <person name="Gubbala S."/>
            <person name="Hirani K."/>
            <person name="Jayaseelan J.C."/>
            <person name="Lara F."/>
            <person name="Munidasa M."/>
            <person name="Palculict T."/>
            <person name="Patil S."/>
            <person name="Pu L.-L."/>
            <person name="Saada N."/>
            <person name="Tang L."/>
            <person name="Weissenberger G."/>
            <person name="Zhu Y."/>
            <person name="Hemphill L."/>
            <person name="Shang Y."/>
            <person name="Youmans B."/>
            <person name="Ayvaz T."/>
            <person name="Ross M."/>
            <person name="Santibanez J."/>
            <person name="Aqrawi P."/>
            <person name="Gross S."/>
            <person name="Joshi V."/>
            <person name="Fowler G."/>
            <person name="Nazareth L."/>
            <person name="Reid J."/>
            <person name="Worley K."/>
            <person name="Petrosino J."/>
            <person name="Highlander S."/>
            <person name="Gibbs R."/>
        </authorList>
    </citation>
    <scope>NUCLEOTIDE SEQUENCE [LARGE SCALE GENOMIC DNA]</scope>
    <source>
        <strain evidence="1">ATCC 35910</strain>
    </source>
</reference>
<keyword evidence="2" id="KW-1185">Reference proteome</keyword>
<evidence type="ECO:0000313" key="2">
    <source>
        <dbReference type="Proteomes" id="UP000002969"/>
    </source>
</evidence>
<sequence length="41" mass="4973">MKIKFILKLITIKSIKKIPPFNSFHTLTIHSQWLQKYLNFL</sequence>
<dbReference type="EMBL" id="ACKQ02000007">
    <property type="protein sequence ID" value="EFK33539.1"/>
    <property type="molecule type" value="Genomic_DNA"/>
</dbReference>